<dbReference type="Proteomes" id="UP000030765">
    <property type="component" value="Unassembled WGS sequence"/>
</dbReference>
<gene>
    <name evidence="1" type="ORF">ZHAS_00021011</name>
</gene>
<name>A0A084WRA4_ANOSI</name>
<evidence type="ECO:0000313" key="1">
    <source>
        <dbReference type="EMBL" id="KFB52748.1"/>
    </source>
</evidence>
<reference evidence="1 3" key="1">
    <citation type="journal article" date="2014" name="BMC Genomics">
        <title>Genome sequence of Anopheles sinensis provides insight into genetics basis of mosquito competence for malaria parasites.</title>
        <authorList>
            <person name="Zhou D."/>
            <person name="Zhang D."/>
            <person name="Ding G."/>
            <person name="Shi L."/>
            <person name="Hou Q."/>
            <person name="Ye Y."/>
            <person name="Xu Y."/>
            <person name="Zhou H."/>
            <person name="Xiong C."/>
            <person name="Li S."/>
            <person name="Yu J."/>
            <person name="Hong S."/>
            <person name="Yu X."/>
            <person name="Zou P."/>
            <person name="Chen C."/>
            <person name="Chang X."/>
            <person name="Wang W."/>
            <person name="Lv Y."/>
            <person name="Sun Y."/>
            <person name="Ma L."/>
            <person name="Shen B."/>
            <person name="Zhu C."/>
        </authorList>
    </citation>
    <scope>NUCLEOTIDE SEQUENCE [LARGE SCALE GENOMIC DNA]</scope>
</reference>
<keyword evidence="3" id="KW-1185">Reference proteome</keyword>
<dbReference type="EnsemblMetazoa" id="ASIC021011-RA">
    <property type="protein sequence ID" value="ASIC021011-PA"/>
    <property type="gene ID" value="ASIC021011"/>
</dbReference>
<evidence type="ECO:0000313" key="2">
    <source>
        <dbReference type="EnsemblMetazoa" id="ASIC021011-PA"/>
    </source>
</evidence>
<dbReference type="VEuPathDB" id="VectorBase:ASIC021011"/>
<accession>A0A084WRA4</accession>
<sequence length="131" mass="14666">MDRKQLTGNEVPHQQHRRTVLGKDTLAAWTDGHGLVHEMVLVPPVGAFRPTTPLLTPVFLLANRLQKGHVIPLWLIDWWTILIAQDFTTTGWSAGGQEEPTHRRAGGLMVGHIPIKLCEAYRLERLPISVA</sequence>
<organism evidence="1">
    <name type="scientific">Anopheles sinensis</name>
    <name type="common">Mosquito</name>
    <dbReference type="NCBI Taxonomy" id="74873"/>
    <lineage>
        <taxon>Eukaryota</taxon>
        <taxon>Metazoa</taxon>
        <taxon>Ecdysozoa</taxon>
        <taxon>Arthropoda</taxon>
        <taxon>Hexapoda</taxon>
        <taxon>Insecta</taxon>
        <taxon>Pterygota</taxon>
        <taxon>Neoptera</taxon>
        <taxon>Endopterygota</taxon>
        <taxon>Diptera</taxon>
        <taxon>Nematocera</taxon>
        <taxon>Culicoidea</taxon>
        <taxon>Culicidae</taxon>
        <taxon>Anophelinae</taxon>
        <taxon>Anopheles</taxon>
    </lineage>
</organism>
<dbReference type="EMBL" id="KE525404">
    <property type="protein sequence ID" value="KFB52748.1"/>
    <property type="molecule type" value="Genomic_DNA"/>
</dbReference>
<dbReference type="EMBL" id="ATLV01026004">
    <property type="status" value="NOT_ANNOTATED_CDS"/>
    <property type="molecule type" value="Genomic_DNA"/>
</dbReference>
<reference evidence="2" key="2">
    <citation type="submission" date="2020-05" db="UniProtKB">
        <authorList>
            <consortium name="EnsemblMetazoa"/>
        </authorList>
    </citation>
    <scope>IDENTIFICATION</scope>
</reference>
<dbReference type="AlphaFoldDB" id="A0A084WRA4"/>
<proteinExistence type="predicted"/>
<evidence type="ECO:0000313" key="3">
    <source>
        <dbReference type="Proteomes" id="UP000030765"/>
    </source>
</evidence>
<protein>
    <submittedName>
        <fullName evidence="1 2">Cytochrome P450</fullName>
    </submittedName>
</protein>